<dbReference type="EMBL" id="KI913958">
    <property type="protein sequence ID" value="ETW04485.1"/>
    <property type="molecule type" value="Genomic_DNA"/>
</dbReference>
<proteinExistence type="predicted"/>
<dbReference type="RefSeq" id="XP_008867441.1">
    <property type="nucleotide sequence ID" value="XM_008869219.1"/>
</dbReference>
<evidence type="ECO:0000313" key="1">
    <source>
        <dbReference type="EMBL" id="ETW04485.1"/>
    </source>
</evidence>
<dbReference type="VEuPathDB" id="FungiDB:H310_04749"/>
<protein>
    <submittedName>
        <fullName evidence="1">Uncharacterized protein</fullName>
    </submittedName>
</protein>
<dbReference type="GeneID" id="20081799"/>
<dbReference type="AlphaFoldDB" id="A0A024UE62"/>
<dbReference type="Pfam" id="PF18977">
    <property type="entry name" value="DUF5713"/>
    <property type="match status" value="1"/>
</dbReference>
<dbReference type="InterPro" id="IPR043767">
    <property type="entry name" value="DUF5713"/>
</dbReference>
<accession>A0A024UE62</accession>
<name>A0A024UE62_9STRA</name>
<sequence>MPTNAKILAHEFLKDMARDAYFPQDLVLQGKQLLERLCDDIEQAQPLTPARLLELTHATTEEFNQLEEAFEARGSMLETVARDAIGSDIGFIAAAYGFDVDVEELISNREW</sequence>
<reference evidence="1" key="1">
    <citation type="submission" date="2013-12" db="EMBL/GenBank/DDBJ databases">
        <title>The Genome Sequence of Aphanomyces invadans NJM9701.</title>
        <authorList>
            <consortium name="The Broad Institute Genomics Platform"/>
            <person name="Russ C."/>
            <person name="Tyler B."/>
            <person name="van West P."/>
            <person name="Dieguez-Uribeondo J."/>
            <person name="Young S.K."/>
            <person name="Zeng Q."/>
            <person name="Gargeya S."/>
            <person name="Fitzgerald M."/>
            <person name="Abouelleil A."/>
            <person name="Alvarado L."/>
            <person name="Chapman S.B."/>
            <person name="Gainer-Dewar J."/>
            <person name="Goldberg J."/>
            <person name="Griggs A."/>
            <person name="Gujja S."/>
            <person name="Hansen M."/>
            <person name="Howarth C."/>
            <person name="Imamovic A."/>
            <person name="Ireland A."/>
            <person name="Larimer J."/>
            <person name="McCowan C."/>
            <person name="Murphy C."/>
            <person name="Pearson M."/>
            <person name="Poon T.W."/>
            <person name="Priest M."/>
            <person name="Roberts A."/>
            <person name="Saif S."/>
            <person name="Shea T."/>
            <person name="Sykes S."/>
            <person name="Wortman J."/>
            <person name="Nusbaum C."/>
            <person name="Birren B."/>
        </authorList>
    </citation>
    <scope>NUCLEOTIDE SEQUENCE [LARGE SCALE GENOMIC DNA]</scope>
    <source>
        <strain evidence="1">NJM9701</strain>
    </source>
</reference>
<dbReference type="eggNOG" id="ENOG502T1W1">
    <property type="taxonomic scope" value="Eukaryota"/>
</dbReference>
<organism evidence="1">
    <name type="scientific">Aphanomyces invadans</name>
    <dbReference type="NCBI Taxonomy" id="157072"/>
    <lineage>
        <taxon>Eukaryota</taxon>
        <taxon>Sar</taxon>
        <taxon>Stramenopiles</taxon>
        <taxon>Oomycota</taxon>
        <taxon>Saprolegniomycetes</taxon>
        <taxon>Saprolegniales</taxon>
        <taxon>Verrucalvaceae</taxon>
        <taxon>Aphanomyces</taxon>
    </lineage>
</organism>
<gene>
    <name evidence="1" type="ORF">H310_04749</name>
</gene>
<dbReference type="OrthoDB" id="70740at2759"/>